<dbReference type="GO" id="GO:1990414">
    <property type="term" value="P:replication-born double-strand break repair via sister chromatid exchange"/>
    <property type="evidence" value="ECO:0007669"/>
    <property type="project" value="TreeGrafter"/>
</dbReference>
<dbReference type="PANTHER" id="PTHR12585">
    <property type="entry name" value="SCC1 / RAD21 FAMILY MEMBER"/>
    <property type="match status" value="1"/>
</dbReference>
<dbReference type="PANTHER" id="PTHR12585:SF73">
    <property type="entry name" value="SISTER CHROMATID COHESION 1 PROTEIN 2"/>
    <property type="match status" value="1"/>
</dbReference>
<evidence type="ECO:0000313" key="2">
    <source>
        <dbReference type="Proteomes" id="UP000594263"/>
    </source>
</evidence>
<name>A0A7N0TZA3_KALFE</name>
<sequence length="374" mass="41589">MWPQSSHDLKSALRLCTLGVCENAQVDIIFQIATSLSLCCSSYNLVGFESADCIHNGLDKPPPLLPEMDSFITLSEGLDKVKILDEYGIVGWGLGGIKTEVSVTAMFVQSDSMILPGMVFSQLYMNTNLPKELSSPPNQAPNFIRNSIGFSSSNAIVEKSRSDFHAAEHFKALIFSITTTDGSITSNWGSSSSFGVLLPSKEIMKSSGNDKILDEGLFAFTHGTSGYLFLGAMRIFSHKVEYLLLACNQVLPKAKQTIDPKRSLTQESALQTQQHPITFPENWELNKFIFKDIAVEKEDQVLPKEEIMLNDLWANVGAIVGVANDRFGWKKYILDADFIFFVDNMDWAPASWAIFIGRIQINAQYNGDSETYQY</sequence>
<dbReference type="GO" id="GO:0007062">
    <property type="term" value="P:sister chromatid cohesion"/>
    <property type="evidence" value="ECO:0007669"/>
    <property type="project" value="InterPro"/>
</dbReference>
<dbReference type="Gramene" id="Kaladp0048s0817.1.v1.1">
    <property type="protein sequence ID" value="Kaladp0048s0817.1.v1.1.CDS.1"/>
    <property type="gene ID" value="Kaladp0048s0817.v1.1"/>
</dbReference>
<protein>
    <submittedName>
        <fullName evidence="1">Uncharacterized protein</fullName>
    </submittedName>
</protein>
<dbReference type="AlphaFoldDB" id="A0A7N0TZA3"/>
<keyword evidence="2" id="KW-1185">Reference proteome</keyword>
<dbReference type="GO" id="GO:0008278">
    <property type="term" value="C:cohesin complex"/>
    <property type="evidence" value="ECO:0007669"/>
    <property type="project" value="InterPro"/>
</dbReference>
<proteinExistence type="predicted"/>
<dbReference type="GO" id="GO:0003682">
    <property type="term" value="F:chromatin binding"/>
    <property type="evidence" value="ECO:0007669"/>
    <property type="project" value="TreeGrafter"/>
</dbReference>
<dbReference type="EnsemblPlants" id="Kaladp0048s0817.1.v1.1">
    <property type="protein sequence ID" value="Kaladp0048s0817.1.v1.1.CDS.1"/>
    <property type="gene ID" value="Kaladp0048s0817.v1.1"/>
</dbReference>
<reference evidence="1" key="1">
    <citation type="submission" date="2021-01" db="UniProtKB">
        <authorList>
            <consortium name="EnsemblPlants"/>
        </authorList>
    </citation>
    <scope>IDENTIFICATION</scope>
</reference>
<evidence type="ECO:0000313" key="1">
    <source>
        <dbReference type="EnsemblPlants" id="Kaladp0048s0817.1.v1.1.CDS.1"/>
    </source>
</evidence>
<dbReference type="Proteomes" id="UP000594263">
    <property type="component" value="Unplaced"/>
</dbReference>
<organism evidence="1 2">
    <name type="scientific">Kalanchoe fedtschenkoi</name>
    <name type="common">Lavender scallops</name>
    <name type="synonym">South American air plant</name>
    <dbReference type="NCBI Taxonomy" id="63787"/>
    <lineage>
        <taxon>Eukaryota</taxon>
        <taxon>Viridiplantae</taxon>
        <taxon>Streptophyta</taxon>
        <taxon>Embryophyta</taxon>
        <taxon>Tracheophyta</taxon>
        <taxon>Spermatophyta</taxon>
        <taxon>Magnoliopsida</taxon>
        <taxon>eudicotyledons</taxon>
        <taxon>Gunneridae</taxon>
        <taxon>Pentapetalae</taxon>
        <taxon>Saxifragales</taxon>
        <taxon>Crassulaceae</taxon>
        <taxon>Kalanchoe</taxon>
    </lineage>
</organism>
<accession>A0A7N0TZA3</accession>
<dbReference type="InterPro" id="IPR039781">
    <property type="entry name" value="Rad21/Rec8-like"/>
</dbReference>